<dbReference type="Pfam" id="PF13511">
    <property type="entry name" value="DUF4124"/>
    <property type="match status" value="1"/>
</dbReference>
<sequence>MMTKILAALMTCLLTLACFSVEAQIVYRWIDKEGTVHYGEHPPENGEYEKIDSHIYNRPGVTFYRRGDNPQKQQDAAPTNEEIENINLAQAKVLCSNAQYDLDVMQSYRKLREKKEDGTLVVISEDERQNRIAQAKQRIDKFCLK</sequence>
<dbReference type="InterPro" id="IPR025392">
    <property type="entry name" value="DUF4124"/>
</dbReference>
<comment type="caution">
    <text evidence="3">The sequence shown here is derived from an EMBL/GenBank/DDBJ whole genome shotgun (WGS) entry which is preliminary data.</text>
</comment>
<feature type="domain" description="DUF4124" evidence="2">
    <location>
        <begin position="13"/>
        <end position="53"/>
    </location>
</feature>
<gene>
    <name evidence="3" type="ORF">GCM10007895_24370</name>
</gene>
<dbReference type="PROSITE" id="PS51257">
    <property type="entry name" value="PROKAR_LIPOPROTEIN"/>
    <property type="match status" value="1"/>
</dbReference>
<keyword evidence="4" id="KW-1185">Reference proteome</keyword>
<evidence type="ECO:0000256" key="1">
    <source>
        <dbReference type="SAM" id="SignalP"/>
    </source>
</evidence>
<evidence type="ECO:0000313" key="4">
    <source>
        <dbReference type="Proteomes" id="UP001161422"/>
    </source>
</evidence>
<feature type="signal peptide" evidence="1">
    <location>
        <begin position="1"/>
        <end position="23"/>
    </location>
</feature>
<dbReference type="AlphaFoldDB" id="A0AA37RWQ9"/>
<dbReference type="Proteomes" id="UP001161422">
    <property type="component" value="Unassembled WGS sequence"/>
</dbReference>
<accession>A0AA37RWQ9</accession>
<feature type="chain" id="PRO_5041244285" description="DUF4124 domain-containing protein" evidence="1">
    <location>
        <begin position="24"/>
        <end position="145"/>
    </location>
</feature>
<protein>
    <recommendedName>
        <fullName evidence="2">DUF4124 domain-containing protein</fullName>
    </recommendedName>
</protein>
<proteinExistence type="predicted"/>
<evidence type="ECO:0000313" key="3">
    <source>
        <dbReference type="EMBL" id="GLP97130.1"/>
    </source>
</evidence>
<reference evidence="3" key="1">
    <citation type="journal article" date="2014" name="Int. J. Syst. Evol. Microbiol.">
        <title>Complete genome sequence of Corynebacterium casei LMG S-19264T (=DSM 44701T), isolated from a smear-ripened cheese.</title>
        <authorList>
            <consortium name="US DOE Joint Genome Institute (JGI-PGF)"/>
            <person name="Walter F."/>
            <person name="Albersmeier A."/>
            <person name="Kalinowski J."/>
            <person name="Ruckert C."/>
        </authorList>
    </citation>
    <scope>NUCLEOTIDE SEQUENCE</scope>
    <source>
        <strain evidence="3">NBRC 101628</strain>
    </source>
</reference>
<organism evidence="3 4">
    <name type="scientific">Paraferrimonas sedimenticola</name>
    <dbReference type="NCBI Taxonomy" id="375674"/>
    <lineage>
        <taxon>Bacteria</taxon>
        <taxon>Pseudomonadati</taxon>
        <taxon>Pseudomonadota</taxon>
        <taxon>Gammaproteobacteria</taxon>
        <taxon>Alteromonadales</taxon>
        <taxon>Ferrimonadaceae</taxon>
        <taxon>Paraferrimonas</taxon>
    </lineage>
</organism>
<dbReference type="RefSeq" id="WP_169902840.1">
    <property type="nucleotide sequence ID" value="NZ_BSNC01000006.1"/>
</dbReference>
<reference evidence="3" key="2">
    <citation type="submission" date="2023-01" db="EMBL/GenBank/DDBJ databases">
        <title>Draft genome sequence of Paraferrimonas sedimenticola strain NBRC 101628.</title>
        <authorList>
            <person name="Sun Q."/>
            <person name="Mori K."/>
        </authorList>
    </citation>
    <scope>NUCLEOTIDE SEQUENCE</scope>
    <source>
        <strain evidence="3">NBRC 101628</strain>
    </source>
</reference>
<name>A0AA37RWQ9_9GAMM</name>
<dbReference type="EMBL" id="BSNC01000006">
    <property type="protein sequence ID" value="GLP97130.1"/>
    <property type="molecule type" value="Genomic_DNA"/>
</dbReference>
<keyword evidence="1" id="KW-0732">Signal</keyword>
<evidence type="ECO:0000259" key="2">
    <source>
        <dbReference type="Pfam" id="PF13511"/>
    </source>
</evidence>